<dbReference type="OrthoDB" id="9803968at2"/>
<dbReference type="Gene3D" id="3.30.300.30">
    <property type="match status" value="1"/>
</dbReference>
<dbReference type="Proteomes" id="UP000032748">
    <property type="component" value="Chromosome"/>
</dbReference>
<reference evidence="3 4" key="1">
    <citation type="journal article" date="2015" name="Mol. Plant Microbe Interact.">
        <title>Comparative Genomic Analysis of Pseudomonas chlororaphis PCL1606 Reveals New Insight into Antifungal Compounds Involved in Biocontrol.</title>
        <authorList>
            <person name="Calderon C.E."/>
            <person name="Ramos C."/>
            <person name="de Vicente A."/>
            <person name="Cazorla F.M."/>
        </authorList>
    </citation>
    <scope>NUCLEOTIDE SEQUENCE [LARGE SCALE GENOMIC DNA]</scope>
    <source>
        <strain evidence="3 4">PCL1606</strain>
    </source>
</reference>
<dbReference type="InterPro" id="IPR042099">
    <property type="entry name" value="ANL_N_sf"/>
</dbReference>
<gene>
    <name evidence="3" type="ORF">PCL1606_29650</name>
</gene>
<feature type="domain" description="AMP-dependent synthetase/ligase" evidence="1">
    <location>
        <begin position="34"/>
        <end position="401"/>
    </location>
</feature>
<dbReference type="PATRIC" id="fig|587753.10.peg.2954"/>
<dbReference type="InterPro" id="IPR045851">
    <property type="entry name" value="AMP-bd_C_sf"/>
</dbReference>
<dbReference type="Pfam" id="PF13193">
    <property type="entry name" value="AMP-binding_C"/>
    <property type="match status" value="1"/>
</dbReference>
<dbReference type="AlphaFoldDB" id="A0A0D5XZC3"/>
<proteinExistence type="predicted"/>
<protein>
    <recommendedName>
        <fullName evidence="5">Long-chain fatty acid--CoA ligase</fullName>
    </recommendedName>
</protein>
<organism evidence="3 4">
    <name type="scientific">Pseudomonas chlororaphis</name>
    <dbReference type="NCBI Taxonomy" id="587753"/>
    <lineage>
        <taxon>Bacteria</taxon>
        <taxon>Pseudomonadati</taxon>
        <taxon>Pseudomonadota</taxon>
        <taxon>Gammaproteobacteria</taxon>
        <taxon>Pseudomonadales</taxon>
        <taxon>Pseudomonadaceae</taxon>
        <taxon>Pseudomonas</taxon>
    </lineage>
</organism>
<accession>A0A0D5XZC3</accession>
<dbReference type="InterPro" id="IPR000873">
    <property type="entry name" value="AMP-dep_synth/lig_dom"/>
</dbReference>
<evidence type="ECO:0000313" key="3">
    <source>
        <dbReference type="EMBL" id="AKA24416.1"/>
    </source>
</evidence>
<dbReference type="PROSITE" id="PS00455">
    <property type="entry name" value="AMP_BINDING"/>
    <property type="match status" value="1"/>
</dbReference>
<dbReference type="PANTHER" id="PTHR43767">
    <property type="entry name" value="LONG-CHAIN-FATTY-ACID--COA LIGASE"/>
    <property type="match status" value="1"/>
</dbReference>
<evidence type="ECO:0000259" key="1">
    <source>
        <dbReference type="Pfam" id="PF00501"/>
    </source>
</evidence>
<dbReference type="Pfam" id="PF00501">
    <property type="entry name" value="AMP-binding"/>
    <property type="match status" value="1"/>
</dbReference>
<dbReference type="InterPro" id="IPR025110">
    <property type="entry name" value="AMP-bd_C"/>
</dbReference>
<evidence type="ECO:0000259" key="2">
    <source>
        <dbReference type="Pfam" id="PF13193"/>
    </source>
</evidence>
<evidence type="ECO:0000313" key="4">
    <source>
        <dbReference type="Proteomes" id="UP000032748"/>
    </source>
</evidence>
<dbReference type="InterPro" id="IPR050237">
    <property type="entry name" value="ATP-dep_AMP-bd_enzyme"/>
</dbReference>
<dbReference type="PANTHER" id="PTHR43767:SF11">
    <property type="entry name" value="MEDIUM-CHAIN-FATTY-ACID--COA LIGASE"/>
    <property type="match status" value="1"/>
</dbReference>
<dbReference type="KEGG" id="pcz:PCL1606_29650"/>
<evidence type="ECO:0008006" key="5">
    <source>
        <dbReference type="Google" id="ProtNLM"/>
    </source>
</evidence>
<dbReference type="EMBL" id="CP011110">
    <property type="protein sequence ID" value="AKA24416.1"/>
    <property type="molecule type" value="Genomic_DNA"/>
</dbReference>
<dbReference type="Gene3D" id="3.40.50.12780">
    <property type="entry name" value="N-terminal domain of ligase-like"/>
    <property type="match status" value="1"/>
</dbReference>
<dbReference type="GO" id="GO:0016877">
    <property type="term" value="F:ligase activity, forming carbon-sulfur bonds"/>
    <property type="evidence" value="ECO:0007669"/>
    <property type="project" value="UniProtKB-ARBA"/>
</dbReference>
<dbReference type="InterPro" id="IPR020845">
    <property type="entry name" value="AMP-binding_CS"/>
</dbReference>
<sequence length="542" mass="58496">MQHTMQALPLTVAQLFRRAKRPFGQKRIYSAEPGALTVTTYTAWAERTERLASALRGMGLEDGARVGTFASSTVRHLEISFAAPLAGYVFHPLNVRLPEDQLCYVVNNAADEVIFVDSALLPRLVPLLGSLKSVRRLVVINEAGASPAAESLPPGIGLSDYEELLAAAPASPYQVEDEMAAASVCYTSGTTGNPKGVVYSQRSLWLHAMSLLQADTAAISESDTVLPLVPFFHANAWDMGYAAVAAGADLVLPGADLSGPAIASLMERCRVTCATAVPALWSRILPELQGRDTSSLRMLCSGGSAVPTRLTQLCRELTGSPIMQVWGMTETGAYASMARRRPHIDPTDSAALAAVASSQGVPVAGVEFRIVQGETLQELPWDGESAGELQCRGPWVTRCYHGEQEPSASVTADGWFRTGDAASIDHEGYIRLRDRLKDLIKSGGEWIPSVELEAALESHPGVESAAVIGVPSERWDERPIAIITLVDGCSIAPEELLDWLRPRIVKFWLPDEIHVLLELPMTSVGKVDKKALRHSFALETRP</sequence>
<dbReference type="NCBIfam" id="NF004837">
    <property type="entry name" value="PRK06187.1"/>
    <property type="match status" value="1"/>
</dbReference>
<feature type="domain" description="AMP-binding enzyme C-terminal" evidence="2">
    <location>
        <begin position="451"/>
        <end position="526"/>
    </location>
</feature>
<dbReference type="SUPFAM" id="SSF56801">
    <property type="entry name" value="Acetyl-CoA synthetase-like"/>
    <property type="match status" value="1"/>
</dbReference>
<name>A0A0D5XZC3_9PSED</name>